<dbReference type="SUPFAM" id="SSF56219">
    <property type="entry name" value="DNase I-like"/>
    <property type="match status" value="1"/>
</dbReference>
<feature type="domain" description="Endonuclease/exonuclease/phosphatase" evidence="2">
    <location>
        <begin position="92"/>
        <end position="297"/>
    </location>
</feature>
<evidence type="ECO:0000259" key="2">
    <source>
        <dbReference type="Pfam" id="PF03372"/>
    </source>
</evidence>
<dbReference type="InterPro" id="IPR036691">
    <property type="entry name" value="Endo/exonu/phosph_ase_sf"/>
</dbReference>
<sequence length="310" mass="31763">MALLVAPTVTCAARLLDTDAVTPVPQLLSLLPWLGAPAAAALLLAPAARGRARPALAAWAAGVLAAAVWATLPYGPATTAARGPVAAAVRVLTANVEYGDAVPALVDTARRERPDLLFVQECDPACADVLSAALADRLPHRARAAREGAAGSAVFSAFPLTGPDVLPGTALGMPGATARVGGVAVRLRLAHPVPPVPGLVGEWRRELGLLRDDAAARRGTPAVVAGDLNAAQDHAAFRAVLRAGGLHDAARLAGRARTPSWPADLPVPPWTQIDHVLVSGDFAVRGARFLDLPGSDHRALVVDAVLHRGG</sequence>
<accession>A0ABY5N8F3</accession>
<keyword evidence="1" id="KW-0812">Transmembrane</keyword>
<evidence type="ECO:0000256" key="1">
    <source>
        <dbReference type="SAM" id="Phobius"/>
    </source>
</evidence>
<reference evidence="3" key="1">
    <citation type="submission" date="2022-08" db="EMBL/GenBank/DDBJ databases">
        <title>Streptomyces changanensis sp. nov., an actinomycete isolated from soil.</title>
        <authorList>
            <person name="Wu H."/>
            <person name="Han L."/>
        </authorList>
    </citation>
    <scope>NUCLEOTIDE SEQUENCE</scope>
    <source>
        <strain evidence="3">HL-66</strain>
    </source>
</reference>
<protein>
    <submittedName>
        <fullName evidence="3">Endonuclease/exonuclease/phosphatase family protein</fullName>
    </submittedName>
</protein>
<keyword evidence="1" id="KW-0472">Membrane</keyword>
<dbReference type="Gene3D" id="3.60.10.10">
    <property type="entry name" value="Endonuclease/exonuclease/phosphatase"/>
    <property type="match status" value="1"/>
</dbReference>
<dbReference type="Proteomes" id="UP001060150">
    <property type="component" value="Chromosome"/>
</dbReference>
<evidence type="ECO:0000313" key="3">
    <source>
        <dbReference type="EMBL" id="UUS31883.1"/>
    </source>
</evidence>
<dbReference type="GO" id="GO:0004519">
    <property type="term" value="F:endonuclease activity"/>
    <property type="evidence" value="ECO:0007669"/>
    <property type="project" value="UniProtKB-KW"/>
</dbReference>
<organism evidence="3 4">
    <name type="scientific">Streptomyces changanensis</name>
    <dbReference type="NCBI Taxonomy" id="2964669"/>
    <lineage>
        <taxon>Bacteria</taxon>
        <taxon>Bacillati</taxon>
        <taxon>Actinomycetota</taxon>
        <taxon>Actinomycetes</taxon>
        <taxon>Kitasatosporales</taxon>
        <taxon>Streptomycetaceae</taxon>
        <taxon>Streptomyces</taxon>
    </lineage>
</organism>
<keyword evidence="3" id="KW-0378">Hydrolase</keyword>
<proteinExistence type="predicted"/>
<dbReference type="InterPro" id="IPR005135">
    <property type="entry name" value="Endo/exonuclease/phosphatase"/>
</dbReference>
<keyword evidence="4" id="KW-1185">Reference proteome</keyword>
<evidence type="ECO:0000313" key="4">
    <source>
        <dbReference type="Proteomes" id="UP001060150"/>
    </source>
</evidence>
<dbReference type="EMBL" id="CP102332">
    <property type="protein sequence ID" value="UUS31883.1"/>
    <property type="molecule type" value="Genomic_DNA"/>
</dbReference>
<dbReference type="Pfam" id="PF03372">
    <property type="entry name" value="Exo_endo_phos"/>
    <property type="match status" value="1"/>
</dbReference>
<gene>
    <name evidence="3" type="ORF">NRO40_14355</name>
</gene>
<dbReference type="RefSeq" id="WP_079047334.1">
    <property type="nucleotide sequence ID" value="NZ_CP102332.1"/>
</dbReference>
<name>A0ABY5N8F3_9ACTN</name>
<feature type="transmembrane region" description="Helical" evidence="1">
    <location>
        <begin position="55"/>
        <end position="72"/>
    </location>
</feature>
<keyword evidence="3" id="KW-0255">Endonuclease</keyword>
<keyword evidence="3" id="KW-0540">Nuclease</keyword>
<keyword evidence="1" id="KW-1133">Transmembrane helix</keyword>
<feature type="transmembrane region" description="Helical" evidence="1">
    <location>
        <begin position="28"/>
        <end position="48"/>
    </location>
</feature>